<reference evidence="4" key="1">
    <citation type="submission" date="2021-10" db="EMBL/GenBank/DDBJ databases">
        <title>Tropical sea cucumber genome reveals ecological adaptation and Cuvierian tubules defense mechanism.</title>
        <authorList>
            <person name="Chen T."/>
        </authorList>
    </citation>
    <scope>NUCLEOTIDE SEQUENCE</scope>
    <source>
        <strain evidence="4">Nanhai2018</strain>
        <tissue evidence="4">Muscle</tissue>
    </source>
</reference>
<accession>A0A9Q1BHH0</accession>
<dbReference type="Proteomes" id="UP001152320">
    <property type="component" value="Chromosome 17"/>
</dbReference>
<dbReference type="AlphaFoldDB" id="A0A9Q1BHH0"/>
<evidence type="ECO:0000313" key="4">
    <source>
        <dbReference type="EMBL" id="KAJ8026133.1"/>
    </source>
</evidence>
<evidence type="ECO:0000313" key="5">
    <source>
        <dbReference type="Proteomes" id="UP001152320"/>
    </source>
</evidence>
<proteinExistence type="predicted"/>
<name>A0A9Q1BHH0_HOLLE</name>
<dbReference type="OrthoDB" id="1668230at2759"/>
<dbReference type="EMBL" id="JAIZAY010000017">
    <property type="protein sequence ID" value="KAJ8026133.1"/>
    <property type="molecule type" value="Genomic_DNA"/>
</dbReference>
<dbReference type="InterPro" id="IPR050198">
    <property type="entry name" value="Non-receptor_tyrosine_kinases"/>
</dbReference>
<dbReference type="InterPro" id="IPR001245">
    <property type="entry name" value="Ser-Thr/Tyr_kinase_cat_dom"/>
</dbReference>
<protein>
    <submittedName>
        <fullName evidence="4">Ephrin type-B receptor 4</fullName>
    </submittedName>
</protein>
<comment type="caution">
    <text evidence="4">The sequence shown here is derived from an EMBL/GenBank/DDBJ whole genome shotgun (WGS) entry which is preliminary data.</text>
</comment>
<dbReference type="InterPro" id="IPR011009">
    <property type="entry name" value="Kinase-like_dom_sf"/>
</dbReference>
<dbReference type="InterPro" id="IPR000719">
    <property type="entry name" value="Prot_kinase_dom"/>
</dbReference>
<dbReference type="PANTHER" id="PTHR24418">
    <property type="entry name" value="TYROSINE-PROTEIN KINASE"/>
    <property type="match status" value="1"/>
</dbReference>
<feature type="domain" description="Protein kinase" evidence="3">
    <location>
        <begin position="1"/>
        <end position="269"/>
    </location>
</feature>
<keyword evidence="4" id="KW-0675">Receptor</keyword>
<evidence type="ECO:0000256" key="2">
    <source>
        <dbReference type="ARBA" id="ARBA00022840"/>
    </source>
</evidence>
<sequence>MGDSDARGKMFCEKDICFVINMKKGHIYNRWMGTIDTNFEEKKCVVLSTVSDNVRKKEIHWDKFVKQILELPEATNLTKVEGIGINEGKMYLIHEHMACEKLDVRISDPGSETEVMGYVCGILEGLDVIHSFGLLHPALSTKKVLLTKQGICKLYDFCLTEDASNIVKIRKSRMICTLNQLAPEAILRDKYSKASDIWSVAVVIWEILSSGSPPFPHEEQTQDGENAVYNLPDTWPSKYKISRNELLFECWNQETSLRPSICQLKSSFTECFESLDTYGPSVTSTEDSAASYVHMEGIGKS</sequence>
<keyword evidence="2" id="KW-0067">ATP-binding</keyword>
<organism evidence="4 5">
    <name type="scientific">Holothuria leucospilota</name>
    <name type="common">Black long sea cucumber</name>
    <name type="synonym">Mertensiothuria leucospilota</name>
    <dbReference type="NCBI Taxonomy" id="206669"/>
    <lineage>
        <taxon>Eukaryota</taxon>
        <taxon>Metazoa</taxon>
        <taxon>Echinodermata</taxon>
        <taxon>Eleutherozoa</taxon>
        <taxon>Echinozoa</taxon>
        <taxon>Holothuroidea</taxon>
        <taxon>Aspidochirotacea</taxon>
        <taxon>Aspidochirotida</taxon>
        <taxon>Holothuriidae</taxon>
        <taxon>Holothuria</taxon>
    </lineage>
</organism>
<dbReference type="Gene3D" id="1.10.510.10">
    <property type="entry name" value="Transferase(Phosphotransferase) domain 1"/>
    <property type="match status" value="1"/>
</dbReference>
<keyword evidence="1" id="KW-0547">Nucleotide-binding</keyword>
<dbReference type="SUPFAM" id="SSF56112">
    <property type="entry name" value="Protein kinase-like (PK-like)"/>
    <property type="match status" value="1"/>
</dbReference>
<evidence type="ECO:0000256" key="1">
    <source>
        <dbReference type="ARBA" id="ARBA00022741"/>
    </source>
</evidence>
<dbReference type="Pfam" id="PF07714">
    <property type="entry name" value="PK_Tyr_Ser-Thr"/>
    <property type="match status" value="1"/>
</dbReference>
<keyword evidence="5" id="KW-1185">Reference proteome</keyword>
<dbReference type="GO" id="GO:0004672">
    <property type="term" value="F:protein kinase activity"/>
    <property type="evidence" value="ECO:0007669"/>
    <property type="project" value="InterPro"/>
</dbReference>
<dbReference type="GO" id="GO:0005524">
    <property type="term" value="F:ATP binding"/>
    <property type="evidence" value="ECO:0007669"/>
    <property type="project" value="UniProtKB-KW"/>
</dbReference>
<gene>
    <name evidence="4" type="ORF">HOLleu_33889</name>
</gene>
<dbReference type="PROSITE" id="PS50011">
    <property type="entry name" value="PROTEIN_KINASE_DOM"/>
    <property type="match status" value="1"/>
</dbReference>
<evidence type="ECO:0000259" key="3">
    <source>
        <dbReference type="PROSITE" id="PS50011"/>
    </source>
</evidence>